<evidence type="ECO:0000256" key="1">
    <source>
        <dbReference type="SAM" id="SignalP"/>
    </source>
</evidence>
<protein>
    <submittedName>
        <fullName evidence="2">Uncharacterized protein</fullName>
    </submittedName>
</protein>
<dbReference type="AlphaFoldDB" id="A0A9P8SPG8"/>
<evidence type="ECO:0000313" key="3">
    <source>
        <dbReference type="Proteomes" id="UP000824596"/>
    </source>
</evidence>
<keyword evidence="3" id="KW-1185">Reference proteome</keyword>
<dbReference type="EMBL" id="JAIZPD010000001">
    <property type="protein sequence ID" value="KAH0968196.1"/>
    <property type="molecule type" value="Genomic_DNA"/>
</dbReference>
<keyword evidence="1" id="KW-0732">Signal</keyword>
<dbReference type="RefSeq" id="XP_044725709.1">
    <property type="nucleotide sequence ID" value="XM_044859309.1"/>
</dbReference>
<name>A0A9P8SPG8_9HYPO</name>
<feature type="signal peptide" evidence="1">
    <location>
        <begin position="1"/>
        <end position="29"/>
    </location>
</feature>
<organism evidence="2 3">
    <name type="scientific">Hirsutella rhossiliensis</name>
    <dbReference type="NCBI Taxonomy" id="111463"/>
    <lineage>
        <taxon>Eukaryota</taxon>
        <taxon>Fungi</taxon>
        <taxon>Dikarya</taxon>
        <taxon>Ascomycota</taxon>
        <taxon>Pezizomycotina</taxon>
        <taxon>Sordariomycetes</taxon>
        <taxon>Hypocreomycetidae</taxon>
        <taxon>Hypocreales</taxon>
        <taxon>Ophiocordycipitaceae</taxon>
        <taxon>Hirsutella</taxon>
    </lineage>
</organism>
<sequence length="390" mass="41989">MLPTFSTCRPLATYLLYVLLLFFAGTVTSLTDPESKAPHQTPQIITGFYGTVPKIAIHDGQGKVSWTWDVNTGLGLLPASLQRCVQGGQSATEVKFAHQGEKIVAIMGGAAVLINHAPGKHDDKAVQFAVCLEGELGNAHTLELLPGNLLAVATTGQGPDAGVWVYDASKMAASPAPVQKLPGVRAIHGMVWEQQSQTLWAAGNTDAADGSGGTSYGVIQGYKLNEFPRLGKSTTYTMSVAKQLGSEWDGSFAKWWNGPHDLVRVPSERLLLFPMDRGMHAINLSTGEFNHSGEQLVKDHLKGFQALGNRMGYDGEVLSRSDIKSVSLLPEGGALYVQAPWRSLSVIARQVNLLSPTGVYSTLFNGEALYRSRWFAEIPGWPTAAETGRK</sequence>
<evidence type="ECO:0000313" key="2">
    <source>
        <dbReference type="EMBL" id="KAH0968196.1"/>
    </source>
</evidence>
<dbReference type="Proteomes" id="UP000824596">
    <property type="component" value="Unassembled WGS sequence"/>
</dbReference>
<accession>A0A9P8SPG8</accession>
<dbReference type="SUPFAM" id="SSF63829">
    <property type="entry name" value="Calcium-dependent phosphotriesterase"/>
    <property type="match status" value="1"/>
</dbReference>
<gene>
    <name evidence="2" type="ORF">HRG_00838</name>
</gene>
<proteinExistence type="predicted"/>
<dbReference type="OrthoDB" id="4449395at2759"/>
<feature type="chain" id="PRO_5040504665" evidence="1">
    <location>
        <begin position="30"/>
        <end position="390"/>
    </location>
</feature>
<comment type="caution">
    <text evidence="2">The sequence shown here is derived from an EMBL/GenBank/DDBJ whole genome shotgun (WGS) entry which is preliminary data.</text>
</comment>
<reference evidence="2" key="1">
    <citation type="submission" date="2021-09" db="EMBL/GenBank/DDBJ databases">
        <title>A high-quality genome of the endoparasitic fungus Hirsutella rhossiliensis with a comparison of Hirsutella genomes reveals transposable elements contributing to genome size variation.</title>
        <authorList>
            <person name="Lin R."/>
            <person name="Jiao Y."/>
            <person name="Sun X."/>
            <person name="Ling J."/>
            <person name="Xie B."/>
            <person name="Cheng X."/>
        </authorList>
    </citation>
    <scope>NUCLEOTIDE SEQUENCE</scope>
    <source>
        <strain evidence="2">HR02</strain>
    </source>
</reference>
<dbReference type="GeneID" id="68349967"/>